<sequence length="1576" mass="163836">MRDDSAGSGRTDRRCAGGGSPEYHRRNDDIPVRTGGGGDLSPRSSMQGVPAGPPGRPTILSRQSHGDYSHDGRNAINTHPNDLHTEGYHTQQGTINGYHQQHGSGFSGVGVLTGGGEAGGGGGGLEGRSGPEKLARGMFRLPSQQASAHQHMMQRDQQQGMGSDGYSPPIGRAASSSYTQSDGQKQTHQTADGGSSHVHRDTQAMMGAGRGLARAGAEGTQSGGECDAQHTDTRYSLYSLFIFFSGVGVLTGGGEAGGGGGGLEGRSGPEKLARGMFRLPSQQASAHQHMMQRDQQQGMGSDGYSPPIGRAASSSYTQSDGQKQTHQTADGGSSHVHRDTQAMMGAGRGLARAGAEGTQSGGNYGQQGTINGYHHQHGSGHSGMGVLTGGGETSRGGVDGADAVPYGRSNLPFDRRLTAGGVGHASQRPGSPQFSGVGVLTGGGEAGRESRRLVGGGGGATSGADHGDLTSQYQHQQQQLIMQQQTYVPHMGAHSSTAGGPPSRAVLKPASSTQGTQSFQQPHASAQQASAHQHMMQRDQQQGMGSDGYSPPIGRAASSSYTNPYGQKQPQTHQTADGGSSHVHRDTQAMMGAGRGQARAGAEGTQSGGNYGQQGTINGYHHQHGSGHSGMGVLTGGGETSRGGVDGADAVPYGRSNLPFDRRLTAGGVGHASQRPGIPQHSGMGVLTGGGETNGVDYGDLTSQFQQQQQRFIMQQQTYVPHMGAHSSTAGGPPSRAVLKPASSTQGTQSFQQPHALSQQASAHQHMMQRDQQQGMGSDGYSPPIGRAASSSYTNPYGQKQPQTHQTADGGSSHVHRDTQAMMGAGRGQARAGAEGTQSGGYHTQQGTINGYDHQHGSGVSASHGNAARGCRRPAPAARPRPIRWQPGFGRAGSGLRGHGAAMDGIGGMGGPEYEQHLQGQQFSGVGVLTGGGEAGGGGGGLEGRSGPEKLARGMFRLPGGIHAEPRRPMANGDGDSVRGEQRGATHHEVSPGPLPKAHTPHDTPYFAHRQTNGRGGGGGPLPLHPGMQDRHARYEPSGEPSRRPGLSRRDQQQVESGPASPAPRRPPHPVSKRDKNGRTPSILPQPTPTPPSAARAKPNSRQKTGGVGGVAGGGGVGDRPGGELVEWRKPYSASVLRADGGVTPTHYGVHPATYKQQRDHHPQGRRDLSPLDSDPSRFPSGPDILPRPPPARGCKKPTSKNPPPSIHRNSKHHFKAARRPETTPHPKKQTGRQVADRREGPPSPSPPSAKAQVASGGGRGMGDGRTPGEATQPSMFEGSTVLHPMADVHRPMSVASASPHTNVRCTSPSRGAGRGRRRAMSVPRAIREDPREEGHMNRVPERSEGVSLSSRQGRPRGGGGGGGRARRGMYSVDDAAYRKILKDAHARTTHMPGPVAGHSTDGVAMSLEFWAVYDGEVDARRYAEHAQIPKQTNEAKAKHPSSTPSSPVSTEVRMQQGERQPAAQEEKNSPISTTSAPQLTTTKTKTKTDTGSPVSSSSSRRPEGAAMSLHGGAGGSPLEAASSVRAWTMAERGAVGTPTAPSRSFGLRAVAALPVQGDEPTDRTIGKEGTKDDID</sequence>
<feature type="region of interest" description="Disordered" evidence="1">
    <location>
        <begin position="281"/>
        <end position="401"/>
    </location>
</feature>
<feature type="region of interest" description="Disordered" evidence="1">
    <location>
        <begin position="1429"/>
        <end position="1521"/>
    </location>
</feature>
<feature type="compositionally biased region" description="Polar residues" evidence="1">
    <location>
        <begin position="174"/>
        <end position="193"/>
    </location>
</feature>
<feature type="compositionally biased region" description="Gly residues" evidence="1">
    <location>
        <begin position="932"/>
        <end position="944"/>
    </location>
</feature>
<feature type="compositionally biased region" description="Basic and acidic residues" evidence="1">
    <location>
        <begin position="1157"/>
        <end position="1170"/>
    </location>
</feature>
<proteinExistence type="predicted"/>
<feature type="region of interest" description="Disordered" evidence="1">
    <location>
        <begin position="143"/>
        <end position="199"/>
    </location>
</feature>
<feature type="compositionally biased region" description="Polar residues" evidence="1">
    <location>
        <begin position="742"/>
        <end position="763"/>
    </location>
</feature>
<feature type="compositionally biased region" description="Low complexity" evidence="1">
    <location>
        <begin position="472"/>
        <end position="485"/>
    </location>
</feature>
<feature type="compositionally biased region" description="Basic and acidic residues" evidence="1">
    <location>
        <begin position="1028"/>
        <end position="1053"/>
    </location>
</feature>
<feature type="compositionally biased region" description="Low complexity" evidence="1">
    <location>
        <begin position="820"/>
        <end position="834"/>
    </location>
</feature>
<feature type="compositionally biased region" description="Gly residues" evidence="1">
    <location>
        <begin position="1106"/>
        <end position="1120"/>
    </location>
</feature>
<feature type="compositionally biased region" description="Basic and acidic residues" evidence="1">
    <location>
        <begin position="1326"/>
        <end position="1345"/>
    </location>
</feature>
<dbReference type="EMBL" id="CDMY01000820">
    <property type="protein sequence ID" value="CEM34312.1"/>
    <property type="molecule type" value="Genomic_DNA"/>
</dbReference>
<feature type="region of interest" description="Disordered" evidence="1">
    <location>
        <begin position="442"/>
        <end position="642"/>
    </location>
</feature>
<feature type="region of interest" description="Disordered" evidence="1">
    <location>
        <begin position="1"/>
        <end position="71"/>
    </location>
</feature>
<feature type="compositionally biased region" description="Low complexity" evidence="1">
    <location>
        <begin position="1441"/>
        <end position="1451"/>
    </location>
</feature>
<feature type="compositionally biased region" description="Polar residues" evidence="1">
    <location>
        <begin position="836"/>
        <end position="849"/>
    </location>
</feature>
<feature type="compositionally biased region" description="Basic and acidic residues" evidence="1">
    <location>
        <begin position="1"/>
        <end position="15"/>
    </location>
</feature>
<feature type="compositionally biased region" description="Polar residues" evidence="1">
    <location>
        <begin position="312"/>
        <end position="331"/>
    </location>
</feature>
<feature type="compositionally biased region" description="Basic and acidic residues" evidence="1">
    <location>
        <begin position="976"/>
        <end position="990"/>
    </location>
</feature>
<feature type="compositionally biased region" description="Low complexity" evidence="1">
    <location>
        <begin position="867"/>
        <end position="880"/>
    </location>
</feature>
<feature type="compositionally biased region" description="Polar residues" evidence="1">
    <location>
        <begin position="557"/>
        <end position="578"/>
    </location>
</feature>
<feature type="compositionally biased region" description="Low complexity" evidence="1">
    <location>
        <begin position="517"/>
        <end position="534"/>
    </location>
</feature>
<feature type="compositionally biased region" description="Polar residues" evidence="1">
    <location>
        <begin position="789"/>
        <end position="810"/>
    </location>
</feature>
<feature type="compositionally biased region" description="Low complexity" evidence="1">
    <location>
        <begin position="588"/>
        <end position="602"/>
    </location>
</feature>
<protein>
    <submittedName>
        <fullName evidence="2">Uncharacterized protein</fullName>
    </submittedName>
</protein>
<dbReference type="OMA" id="HRDTQAM"/>
<feature type="compositionally biased region" description="Polar residues" evidence="1">
    <location>
        <begin position="1470"/>
        <end position="1480"/>
    </location>
</feature>
<feature type="region of interest" description="Disordered" evidence="1">
    <location>
        <begin position="1139"/>
        <end position="1370"/>
    </location>
</feature>
<dbReference type="InParanoid" id="A0A0G4GU57"/>
<feature type="region of interest" description="Disordered" evidence="1">
    <location>
        <begin position="932"/>
        <end position="1126"/>
    </location>
</feature>
<feature type="compositionally biased region" description="Gly residues" evidence="1">
    <location>
        <begin position="627"/>
        <end position="642"/>
    </location>
</feature>
<feature type="region of interest" description="Disordered" evidence="1">
    <location>
        <begin position="1553"/>
        <end position="1576"/>
    </location>
</feature>
<keyword evidence="3" id="KW-1185">Reference proteome</keyword>
<dbReference type="VEuPathDB" id="CryptoDB:Vbra_23031"/>
<gene>
    <name evidence="2" type="ORF">Vbra_23031</name>
</gene>
<dbReference type="Proteomes" id="UP000041254">
    <property type="component" value="Unassembled WGS sequence"/>
</dbReference>
<feature type="compositionally biased region" description="Gly residues" evidence="1">
    <location>
        <begin position="1256"/>
        <end position="1266"/>
    </location>
</feature>
<feature type="compositionally biased region" description="Basic residues" evidence="1">
    <location>
        <begin position="1209"/>
        <end position="1218"/>
    </location>
</feature>
<feature type="compositionally biased region" description="Basic and acidic residues" evidence="1">
    <location>
        <begin position="1561"/>
        <end position="1576"/>
    </location>
</feature>
<feature type="compositionally biased region" description="Gly residues" evidence="1">
    <location>
        <begin position="380"/>
        <end position="399"/>
    </location>
</feature>
<accession>A0A0G4GU57</accession>
<evidence type="ECO:0000313" key="3">
    <source>
        <dbReference type="Proteomes" id="UP000041254"/>
    </source>
</evidence>
<evidence type="ECO:0000313" key="2">
    <source>
        <dbReference type="EMBL" id="CEM34312.1"/>
    </source>
</evidence>
<feature type="region of interest" description="Disordered" evidence="1">
    <location>
        <begin position="723"/>
        <end position="890"/>
    </location>
</feature>
<name>A0A0G4GU57_VITBC</name>
<feature type="compositionally biased region" description="Low complexity" evidence="1">
    <location>
        <begin position="342"/>
        <end position="357"/>
    </location>
</feature>
<organism evidence="2 3">
    <name type="scientific">Vitrella brassicaformis (strain CCMP3155)</name>
    <dbReference type="NCBI Taxonomy" id="1169540"/>
    <lineage>
        <taxon>Eukaryota</taxon>
        <taxon>Sar</taxon>
        <taxon>Alveolata</taxon>
        <taxon>Colpodellida</taxon>
        <taxon>Vitrellaceae</taxon>
        <taxon>Vitrella</taxon>
    </lineage>
</organism>
<feature type="compositionally biased region" description="Polar residues" evidence="1">
    <location>
        <begin position="1296"/>
        <end position="1310"/>
    </location>
</feature>
<feature type="compositionally biased region" description="Basic and acidic residues" evidence="1">
    <location>
        <begin position="22"/>
        <end position="31"/>
    </location>
</feature>
<reference evidence="2 3" key="1">
    <citation type="submission" date="2014-11" db="EMBL/GenBank/DDBJ databases">
        <authorList>
            <person name="Zhu J."/>
            <person name="Qi W."/>
            <person name="Song R."/>
        </authorList>
    </citation>
    <scope>NUCLEOTIDE SEQUENCE [LARGE SCALE GENOMIC DNA]</scope>
</reference>
<evidence type="ECO:0000256" key="1">
    <source>
        <dbReference type="SAM" id="MobiDB-lite"/>
    </source>
</evidence>
<feature type="compositionally biased region" description="Low complexity" evidence="1">
    <location>
        <begin position="1490"/>
        <end position="1500"/>
    </location>
</feature>